<reference evidence="5" key="1">
    <citation type="journal article" date="2017" name="Proc. Natl. Acad. Sci. U.S.A.">
        <title>Simulation of Deepwater Horizon oil plume reveals substrate specialization within a complex community of hydrocarbon-degraders.</title>
        <authorList>
            <person name="Hu P."/>
            <person name="Dubinsky E.A."/>
            <person name="Probst A.J."/>
            <person name="Wang J."/>
            <person name="Sieber C.M.K."/>
            <person name="Tom L.M."/>
            <person name="Gardinali P."/>
            <person name="Banfield J.F."/>
            <person name="Atlas R.M."/>
            <person name="Andersen G.L."/>
        </authorList>
    </citation>
    <scope>NUCLEOTIDE SEQUENCE [LARGE SCALE GENOMIC DNA]</scope>
</reference>
<dbReference type="FunFam" id="3.40.50.300:FF:000011">
    <property type="entry name" value="Putative ABC transporter ATP-binding component"/>
    <property type="match status" value="1"/>
</dbReference>
<gene>
    <name evidence="4" type="ORF">A9Q84_03260</name>
</gene>
<comment type="caution">
    <text evidence="4">The sequence shown here is derived from an EMBL/GenBank/DDBJ whole genome shotgun (WGS) entry which is preliminary data.</text>
</comment>
<dbReference type="GO" id="GO:0005524">
    <property type="term" value="F:ATP binding"/>
    <property type="evidence" value="ECO:0007669"/>
    <property type="project" value="UniProtKB-KW"/>
</dbReference>
<dbReference type="Gene3D" id="3.40.50.300">
    <property type="entry name" value="P-loop containing nucleotide triphosphate hydrolases"/>
    <property type="match status" value="2"/>
</dbReference>
<dbReference type="PROSITE" id="PS50893">
    <property type="entry name" value="ABC_TRANSPORTER_2"/>
    <property type="match status" value="2"/>
</dbReference>
<name>A0A1Y5FE43_9BACT</name>
<evidence type="ECO:0000259" key="3">
    <source>
        <dbReference type="PROSITE" id="PS50893"/>
    </source>
</evidence>
<dbReference type="PROSITE" id="PS00211">
    <property type="entry name" value="ABC_TRANSPORTER_1"/>
    <property type="match status" value="2"/>
</dbReference>
<proteinExistence type="predicted"/>
<dbReference type="EMBL" id="MAAO01000004">
    <property type="protein sequence ID" value="OUR98444.1"/>
    <property type="molecule type" value="Genomic_DNA"/>
</dbReference>
<dbReference type="AlphaFoldDB" id="A0A1Y5FE43"/>
<dbReference type="InterPro" id="IPR051309">
    <property type="entry name" value="ABCF_ATPase"/>
</dbReference>
<dbReference type="SUPFAM" id="SSF52540">
    <property type="entry name" value="P-loop containing nucleoside triphosphate hydrolases"/>
    <property type="match status" value="2"/>
</dbReference>
<dbReference type="InterPro" id="IPR003439">
    <property type="entry name" value="ABC_transporter-like_ATP-bd"/>
</dbReference>
<evidence type="ECO:0000313" key="5">
    <source>
        <dbReference type="Proteomes" id="UP000196531"/>
    </source>
</evidence>
<evidence type="ECO:0000256" key="1">
    <source>
        <dbReference type="ARBA" id="ARBA00022741"/>
    </source>
</evidence>
<evidence type="ECO:0000256" key="2">
    <source>
        <dbReference type="ARBA" id="ARBA00022840"/>
    </source>
</evidence>
<accession>A0A1Y5FE43</accession>
<dbReference type="GO" id="GO:0016887">
    <property type="term" value="F:ATP hydrolysis activity"/>
    <property type="evidence" value="ECO:0007669"/>
    <property type="project" value="InterPro"/>
</dbReference>
<keyword evidence="2" id="KW-0067">ATP-binding</keyword>
<feature type="domain" description="ABC transporter" evidence="3">
    <location>
        <begin position="5"/>
        <end position="249"/>
    </location>
</feature>
<organism evidence="4 5">
    <name type="scientific">Halobacteriovorax marinus</name>
    <dbReference type="NCBI Taxonomy" id="97084"/>
    <lineage>
        <taxon>Bacteria</taxon>
        <taxon>Pseudomonadati</taxon>
        <taxon>Bdellovibrionota</taxon>
        <taxon>Bacteriovoracia</taxon>
        <taxon>Bacteriovoracales</taxon>
        <taxon>Halobacteriovoraceae</taxon>
        <taxon>Halobacteriovorax</taxon>
    </lineage>
</organism>
<evidence type="ECO:0000313" key="4">
    <source>
        <dbReference type="EMBL" id="OUR98444.1"/>
    </source>
</evidence>
<dbReference type="SMART" id="SM00382">
    <property type="entry name" value="AAA"/>
    <property type="match status" value="2"/>
</dbReference>
<dbReference type="PANTHER" id="PTHR42855">
    <property type="entry name" value="ABC TRANSPORTER ATP-BINDING SUBUNIT"/>
    <property type="match status" value="1"/>
</dbReference>
<dbReference type="InterPro" id="IPR017871">
    <property type="entry name" value="ABC_transporter-like_CS"/>
</dbReference>
<feature type="domain" description="ABC transporter" evidence="3">
    <location>
        <begin position="317"/>
        <end position="535"/>
    </location>
</feature>
<dbReference type="PANTHER" id="PTHR42855:SF1">
    <property type="entry name" value="ABC TRANSPORTER DOMAIN-CONTAINING PROTEIN"/>
    <property type="match status" value="1"/>
</dbReference>
<dbReference type="InterPro" id="IPR003593">
    <property type="entry name" value="AAA+_ATPase"/>
</dbReference>
<sequence length="540" mass="62136">MSVLLSLQNMNLVFGQRHLFNDAQLSINKGDRIGLIGLNGQGKSTLFNILQEKVKPDQSKPQFLYDKSNEKFDIFLVPQELNIKDYKHLTVENYYLAFYPELYKIQQELEKDYSNEKLFSEFERLKGWDIQSSYVNYLKKFDLDDLDKSVELLSGGQQRKMALSIGLSANAELILWDEPTNHLDIETIERFEDELQNCGKTYMIISHDRYLLNHTTDKICHIEKGKIAVFNGTYLDYLDYLNEKEIELAKNLDKLQNRHRRELSWMRQGIKARGTRSKKRVEGFHNVKGEIDKIKSNAKQVVNLGLTHSGRKTKLLVQIKDGNFSYGAENIFNELNLVIAKKDKIALIGPNGAGKTSLIKIFQEKLKLNSGTQKNAHDLKVIVFDQHRESLDETKTPLEVVGEGSDFIILGDGRKKHVTAYLTDFLFDSNQVNRSISKLSGGEKNRLQLAMFMKQSADLWVFDEPTNDLDIETIELLEKELKSYTSAVIIIGHDRAFLDNTCNTTWLIHDKKIENFEGGYTQIAPYLHALEQEKKLNALK</sequence>
<dbReference type="Pfam" id="PF00005">
    <property type="entry name" value="ABC_tran"/>
    <property type="match status" value="2"/>
</dbReference>
<keyword evidence="1" id="KW-0547">Nucleotide-binding</keyword>
<dbReference type="InterPro" id="IPR027417">
    <property type="entry name" value="P-loop_NTPase"/>
</dbReference>
<dbReference type="CDD" id="cd03221">
    <property type="entry name" value="ABCF_EF-3"/>
    <property type="match status" value="2"/>
</dbReference>
<dbReference type="Proteomes" id="UP000196531">
    <property type="component" value="Unassembled WGS sequence"/>
</dbReference>
<protein>
    <recommendedName>
        <fullName evidence="3">ABC transporter domain-containing protein</fullName>
    </recommendedName>
</protein>